<evidence type="ECO:0000256" key="1">
    <source>
        <dbReference type="ARBA" id="ARBA00000032"/>
    </source>
</evidence>
<proteinExistence type="inferred from homology"/>
<gene>
    <name evidence="10" type="ORF">MAR_006695</name>
</gene>
<evidence type="ECO:0000256" key="5">
    <source>
        <dbReference type="ARBA" id="ARBA00022801"/>
    </source>
</evidence>
<reference evidence="10" key="1">
    <citation type="submission" date="2022-11" db="EMBL/GenBank/DDBJ databases">
        <title>Centuries of genome instability and evolution in soft-shell clam transmissible cancer (bioRxiv).</title>
        <authorList>
            <person name="Hart S.F.M."/>
            <person name="Yonemitsu M.A."/>
            <person name="Giersch R.M."/>
            <person name="Beal B.F."/>
            <person name="Arriagada G."/>
            <person name="Davis B.W."/>
            <person name="Ostrander E.A."/>
            <person name="Goff S.P."/>
            <person name="Metzger M.J."/>
        </authorList>
    </citation>
    <scope>NUCLEOTIDE SEQUENCE</scope>
    <source>
        <strain evidence="10">MELC-2E11</strain>
        <tissue evidence="10">Siphon/mantle</tissue>
    </source>
</reference>
<feature type="transmembrane region" description="Helical" evidence="8">
    <location>
        <begin position="265"/>
        <end position="287"/>
    </location>
</feature>
<comment type="similarity">
    <text evidence="2">Belongs to the histidine acid phosphatase family.</text>
</comment>
<keyword evidence="8" id="KW-0472">Membrane</keyword>
<keyword evidence="8" id="KW-1133">Transmembrane helix</keyword>
<dbReference type="Pfam" id="PF00328">
    <property type="entry name" value="His_Phos_2"/>
    <property type="match status" value="1"/>
</dbReference>
<dbReference type="InterPro" id="IPR033379">
    <property type="entry name" value="Acid_Pase_AS"/>
</dbReference>
<keyword evidence="6" id="KW-1015">Disulfide bond</keyword>
<keyword evidence="7" id="KW-0325">Glycoprotein</keyword>
<dbReference type="PROSITE" id="PS00616">
    <property type="entry name" value="HIS_ACID_PHOSPHAT_1"/>
    <property type="match status" value="1"/>
</dbReference>
<dbReference type="EC" id="3.1.3.2" evidence="3"/>
<keyword evidence="5" id="KW-0378">Hydrolase</keyword>
<keyword evidence="11" id="KW-1185">Reference proteome</keyword>
<evidence type="ECO:0000256" key="8">
    <source>
        <dbReference type="SAM" id="Phobius"/>
    </source>
</evidence>
<organism evidence="10 11">
    <name type="scientific">Mya arenaria</name>
    <name type="common">Soft-shell clam</name>
    <dbReference type="NCBI Taxonomy" id="6604"/>
    <lineage>
        <taxon>Eukaryota</taxon>
        <taxon>Metazoa</taxon>
        <taxon>Spiralia</taxon>
        <taxon>Lophotrochozoa</taxon>
        <taxon>Mollusca</taxon>
        <taxon>Bivalvia</taxon>
        <taxon>Autobranchia</taxon>
        <taxon>Heteroconchia</taxon>
        <taxon>Euheterodonta</taxon>
        <taxon>Imparidentia</taxon>
        <taxon>Neoheterodontei</taxon>
        <taxon>Myida</taxon>
        <taxon>Myoidea</taxon>
        <taxon>Myidae</taxon>
        <taxon>Mya</taxon>
    </lineage>
</organism>
<feature type="signal peptide" evidence="9">
    <location>
        <begin position="1"/>
        <end position="20"/>
    </location>
</feature>
<evidence type="ECO:0000256" key="3">
    <source>
        <dbReference type="ARBA" id="ARBA00012646"/>
    </source>
</evidence>
<keyword evidence="8" id="KW-0812">Transmembrane</keyword>
<dbReference type="Proteomes" id="UP001164746">
    <property type="component" value="Chromosome 1"/>
</dbReference>
<name>A0ABY7DA82_MYAAR</name>
<dbReference type="PANTHER" id="PTHR11567">
    <property type="entry name" value="ACID PHOSPHATASE-RELATED"/>
    <property type="match status" value="1"/>
</dbReference>
<dbReference type="InterPro" id="IPR029033">
    <property type="entry name" value="His_PPase_superfam"/>
</dbReference>
<evidence type="ECO:0000256" key="4">
    <source>
        <dbReference type="ARBA" id="ARBA00022729"/>
    </source>
</evidence>
<evidence type="ECO:0000313" key="11">
    <source>
        <dbReference type="Proteomes" id="UP001164746"/>
    </source>
</evidence>
<dbReference type="SUPFAM" id="SSF53254">
    <property type="entry name" value="Phosphoglycerate mutase-like"/>
    <property type="match status" value="1"/>
</dbReference>
<dbReference type="InterPro" id="IPR000560">
    <property type="entry name" value="His_Pase_clade-2"/>
</dbReference>
<comment type="catalytic activity">
    <reaction evidence="1">
        <text>a phosphate monoester + H2O = an alcohol + phosphate</text>
        <dbReference type="Rhea" id="RHEA:15017"/>
        <dbReference type="ChEBI" id="CHEBI:15377"/>
        <dbReference type="ChEBI" id="CHEBI:30879"/>
        <dbReference type="ChEBI" id="CHEBI:43474"/>
        <dbReference type="ChEBI" id="CHEBI:67140"/>
        <dbReference type="EC" id="3.1.3.2"/>
    </reaction>
</comment>
<keyword evidence="4 9" id="KW-0732">Signal</keyword>
<dbReference type="Gene3D" id="3.40.50.1240">
    <property type="entry name" value="Phosphoglycerate mutase-like"/>
    <property type="match status" value="2"/>
</dbReference>
<protein>
    <recommendedName>
        <fullName evidence="3">acid phosphatase</fullName>
        <ecNumber evidence="3">3.1.3.2</ecNumber>
    </recommendedName>
</protein>
<evidence type="ECO:0000256" key="7">
    <source>
        <dbReference type="ARBA" id="ARBA00023180"/>
    </source>
</evidence>
<evidence type="ECO:0000313" key="10">
    <source>
        <dbReference type="EMBL" id="WAQ94224.1"/>
    </source>
</evidence>
<dbReference type="CDD" id="cd07061">
    <property type="entry name" value="HP_HAP_like"/>
    <property type="match status" value="1"/>
</dbReference>
<sequence>MKNKWCLFVVFYVSFHACLCAETLRLVNLVYRHGDRSPIEIFPKDVNQIEKWPQGLGWLSKIGMKQHYALGQLLKTRYIDSGFMKAEYSRYEISIESSDEDRCLMSAYSNLAGMYPPDDDQKFNHDIPWQPIPVHTRPAYEDNMFYQYLGNVSGWDHENISNIWRIADTLYCEKSHNLTVNTWADQKWNNTQTVFEKLRKLENFQFTLLYNGSEMSMLKGGCAFDCPFDQFVKLTKDAVPTDWKRQCGYPEPKGKSGSSGLSTGWIVSIGLTGLLVVVLVVGITCVVKEQRKHANMPYGRFDVSS</sequence>
<evidence type="ECO:0000256" key="6">
    <source>
        <dbReference type="ARBA" id="ARBA00023157"/>
    </source>
</evidence>
<evidence type="ECO:0000256" key="9">
    <source>
        <dbReference type="SAM" id="SignalP"/>
    </source>
</evidence>
<evidence type="ECO:0000256" key="2">
    <source>
        <dbReference type="ARBA" id="ARBA00005375"/>
    </source>
</evidence>
<feature type="chain" id="PRO_5045622703" description="acid phosphatase" evidence="9">
    <location>
        <begin position="21"/>
        <end position="305"/>
    </location>
</feature>
<dbReference type="EMBL" id="CP111012">
    <property type="protein sequence ID" value="WAQ94224.1"/>
    <property type="molecule type" value="Genomic_DNA"/>
</dbReference>
<accession>A0ABY7DA82</accession>
<dbReference type="InterPro" id="IPR050645">
    <property type="entry name" value="Histidine_acid_phosphatase"/>
</dbReference>
<dbReference type="PANTHER" id="PTHR11567:SF211">
    <property type="entry name" value="PROSTATIC ACID PHOSPHATASE"/>
    <property type="match status" value="1"/>
</dbReference>